<feature type="domain" description="Cytochrome c-552/4" evidence="2">
    <location>
        <begin position="27"/>
        <end position="113"/>
    </location>
</feature>
<reference evidence="3 4" key="1">
    <citation type="submission" date="2019-10" db="EMBL/GenBank/DDBJ databases">
        <title>Poseidonibacter ostreae sp. nov., isolated from the gut of the Ostrea denselamellosa.</title>
        <authorList>
            <person name="Choi A."/>
        </authorList>
    </citation>
    <scope>NUCLEOTIDE SEQUENCE [LARGE SCALE GENOMIC DNA]</scope>
    <source>
        <strain evidence="3 4">SJOD-M-5</strain>
    </source>
</reference>
<accession>A0ABQ6VQK8</accession>
<dbReference type="Proteomes" id="UP000461010">
    <property type="component" value="Unassembled WGS sequence"/>
</dbReference>
<evidence type="ECO:0000259" key="2">
    <source>
        <dbReference type="Pfam" id="PF13435"/>
    </source>
</evidence>
<keyword evidence="1" id="KW-0732">Signal</keyword>
<sequence length="389" mass="45068">MKLLQIFIMVLFITMNLNAEDFISSNTCKACHPTIYGEFYNSSHRKASIFEDPIHKAVWDLHPNKEKESYTCAKCHTPSDTKLIQKLKENKKAIPEKNSIQSHEAISCVYCHSIKSIEEHEKVNTNVLTSEKKVFYSANEDNRIVKDKKYKDEVSLFGMMKKKSGSPYHTIDYSNEDFYTGKMCMGCHQKLQNDNKFDLCRVDMKGAQDEEKNCITCHMPKVKGTATSIKITDKHRFHGFASASNNQDLLAKYIKINFEQKNDSFEISIKNESSHNLFLQPLRLAQLKVNVLKGNERIELPTKSFMRIIGKDKKPTMPWLANSVVKNNMIKANENRVIKYDYILKADDSIEVVFGYYKVNPKMWKKLKLENDETSTKFNVLKSEFYKGE</sequence>
<evidence type="ECO:0000313" key="4">
    <source>
        <dbReference type="Proteomes" id="UP000461010"/>
    </source>
</evidence>
<evidence type="ECO:0000256" key="1">
    <source>
        <dbReference type="SAM" id="SignalP"/>
    </source>
</evidence>
<protein>
    <recommendedName>
        <fullName evidence="2">Cytochrome c-552/4 domain-containing protein</fullName>
    </recommendedName>
</protein>
<feature type="chain" id="PRO_5046970169" description="Cytochrome c-552/4 domain-containing protein" evidence="1">
    <location>
        <begin position="20"/>
        <end position="389"/>
    </location>
</feature>
<dbReference type="InterPro" id="IPR023155">
    <property type="entry name" value="Cyt_c-552/4"/>
</dbReference>
<dbReference type="RefSeq" id="WP_152187282.1">
    <property type="nucleotide sequence ID" value="NZ_WFKI01000041.1"/>
</dbReference>
<feature type="signal peptide" evidence="1">
    <location>
        <begin position="1"/>
        <end position="19"/>
    </location>
</feature>
<organism evidence="3 4">
    <name type="scientific">Poseidonibacter ostreae</name>
    <dbReference type="NCBI Taxonomy" id="2654171"/>
    <lineage>
        <taxon>Bacteria</taxon>
        <taxon>Pseudomonadati</taxon>
        <taxon>Campylobacterota</taxon>
        <taxon>Epsilonproteobacteria</taxon>
        <taxon>Campylobacterales</taxon>
        <taxon>Arcobacteraceae</taxon>
        <taxon>Poseidonibacter</taxon>
    </lineage>
</organism>
<comment type="caution">
    <text evidence="3">The sequence shown here is derived from an EMBL/GenBank/DDBJ whole genome shotgun (WGS) entry which is preliminary data.</text>
</comment>
<dbReference type="Pfam" id="PF13435">
    <property type="entry name" value="Cytochrome_C554"/>
    <property type="match status" value="1"/>
</dbReference>
<proteinExistence type="predicted"/>
<gene>
    <name evidence="3" type="ORF">GBG18_00020</name>
</gene>
<name>A0ABQ6VQK8_9BACT</name>
<dbReference type="EMBL" id="WFKJ01000001">
    <property type="protein sequence ID" value="KAB7892896.1"/>
    <property type="molecule type" value="Genomic_DNA"/>
</dbReference>
<evidence type="ECO:0000313" key="3">
    <source>
        <dbReference type="EMBL" id="KAB7892896.1"/>
    </source>
</evidence>
<dbReference type="Gene3D" id="1.10.1130.10">
    <property type="entry name" value="Flavocytochrome C3, Chain A"/>
    <property type="match status" value="1"/>
</dbReference>
<dbReference type="InterPro" id="IPR036280">
    <property type="entry name" value="Multihaem_cyt_sf"/>
</dbReference>
<dbReference type="SUPFAM" id="SSF48695">
    <property type="entry name" value="Multiheme cytochromes"/>
    <property type="match status" value="1"/>
</dbReference>
<keyword evidence="4" id="KW-1185">Reference proteome</keyword>